<dbReference type="InterPro" id="IPR035257">
    <property type="entry name" value="DUF5349"/>
</dbReference>
<dbReference type="Proteomes" id="UP000019375">
    <property type="component" value="Unassembled WGS sequence"/>
</dbReference>
<reference evidence="3" key="1">
    <citation type="journal article" date="2013" name="Genome Announc.">
        <title>Genome sequence of the food spoilage yeast Zygosaccharomyces bailii CLIB 213(T).</title>
        <authorList>
            <person name="Galeote V."/>
            <person name="Bigey F."/>
            <person name="Devillers H."/>
            <person name="Neuveglise C."/>
            <person name="Dequin S."/>
        </authorList>
    </citation>
    <scope>NUCLEOTIDE SEQUENCE [LARGE SCALE GENOMIC DNA]</scope>
    <source>
        <strain evidence="3">CLIB 213 / ATCC 58445 / CBS 680 / CCRC 21525 / NBRC 1098 / NCYC 1416 / NRRL Y-2227</strain>
    </source>
</reference>
<dbReference type="Pfam" id="PF17298">
    <property type="entry name" value="DUF5349"/>
    <property type="match status" value="1"/>
</dbReference>
<accession>A0A8J2T9J1</accession>
<sequence length="364" mass="37674">MPGKIESTAFLSQLEDMNKYLLEYRSLKLMPQVTNAFGAGANHLRFTHSNEFDVGDSIIKGVGNGRKLQLGNYGGGASTGNGLSTGSGSSNGGNANVNGRKKFMGKQQGFRMQSPTLKMPPQSNNKFAGSPLVNTHFKQAYPQVYYNSTNNNSNVSLGHSWQTQSPGEKTQLSSCNSSPSYGPPRVDSALNSVSSSMANYDCSGFDYVVPSSTDYSSQFSAVPGPFASYLNSGVVPSSSSTGTTTVATPIAPTANLTSSSSGEMVSNLAGASFVPAAGTTTGVSSSLAFDQSLANQAIPSSSISASMGVAGLAGNSSAVDLSTSNLAGDRLLMNDLSLGWGSNHVSSAGAENYGIWNNDMSVWS</sequence>
<evidence type="ECO:0000256" key="1">
    <source>
        <dbReference type="SAM" id="MobiDB-lite"/>
    </source>
</evidence>
<feature type="compositionally biased region" description="Polar residues" evidence="1">
    <location>
        <begin position="157"/>
        <end position="180"/>
    </location>
</feature>
<dbReference type="OrthoDB" id="4067282at2759"/>
<proteinExistence type="predicted"/>
<organism evidence="2 3">
    <name type="scientific">Zygosaccharomyces bailii (strain CLIB 213 / ATCC 58445 / CBS 680 / BCRC 21525 / NBRC 1098 / NCYC 1416 / NRRL Y-2227)</name>
    <dbReference type="NCBI Taxonomy" id="1333698"/>
    <lineage>
        <taxon>Eukaryota</taxon>
        <taxon>Fungi</taxon>
        <taxon>Dikarya</taxon>
        <taxon>Ascomycota</taxon>
        <taxon>Saccharomycotina</taxon>
        <taxon>Saccharomycetes</taxon>
        <taxon>Saccharomycetales</taxon>
        <taxon>Saccharomycetaceae</taxon>
        <taxon>Zygosaccharomyces</taxon>
    </lineage>
</organism>
<evidence type="ECO:0000313" key="3">
    <source>
        <dbReference type="Proteomes" id="UP000019375"/>
    </source>
</evidence>
<name>A0A8J2T9J1_ZYGB2</name>
<evidence type="ECO:0000313" key="2">
    <source>
        <dbReference type="EMBL" id="CDF90776.1"/>
    </source>
</evidence>
<keyword evidence="3" id="KW-1185">Reference proteome</keyword>
<dbReference type="AlphaFoldDB" id="A0A8J2T9J1"/>
<protein>
    <submittedName>
        <fullName evidence="2">ZYBA0S08-02740g1_1</fullName>
    </submittedName>
</protein>
<dbReference type="EMBL" id="HG316461">
    <property type="protein sequence ID" value="CDF90776.1"/>
    <property type="molecule type" value="Genomic_DNA"/>
</dbReference>
<gene>
    <name evidence="2" type="ORF">BN860_02740g</name>
</gene>
<feature type="region of interest" description="Disordered" evidence="1">
    <location>
        <begin position="156"/>
        <end position="187"/>
    </location>
</feature>